<protein>
    <recommendedName>
        <fullName evidence="9">MIF4G domain-containing protein</fullName>
    </recommendedName>
</protein>
<feature type="region of interest" description="Disordered" evidence="8">
    <location>
        <begin position="740"/>
        <end position="787"/>
    </location>
</feature>
<feature type="compositionally biased region" description="Low complexity" evidence="8">
    <location>
        <begin position="207"/>
        <end position="219"/>
    </location>
</feature>
<dbReference type="Gene3D" id="1.20.970.30">
    <property type="entry name" value="eIF4G, eIF4E-binding domain"/>
    <property type="match status" value="1"/>
</dbReference>
<dbReference type="InterPro" id="IPR016024">
    <property type="entry name" value="ARM-type_fold"/>
</dbReference>
<feature type="compositionally biased region" description="Basic and acidic residues" evidence="8">
    <location>
        <begin position="756"/>
        <end position="772"/>
    </location>
</feature>
<feature type="region of interest" description="Disordered" evidence="8">
    <location>
        <begin position="292"/>
        <end position="593"/>
    </location>
</feature>
<keyword evidence="3" id="KW-0963">Cytoplasm</keyword>
<dbReference type="InterPro" id="IPR036211">
    <property type="entry name" value="eIF4G_eIF4E-bd_sf"/>
</dbReference>
<dbReference type="InterPro" id="IPR022745">
    <property type="entry name" value="eIF4G1_eIF4E-bd"/>
</dbReference>
<feature type="compositionally biased region" description="Pro residues" evidence="8">
    <location>
        <begin position="220"/>
        <end position="246"/>
    </location>
</feature>
<evidence type="ECO:0000256" key="2">
    <source>
        <dbReference type="ARBA" id="ARBA00005775"/>
    </source>
</evidence>
<comment type="caution">
    <text evidence="10">The sequence shown here is derived from an EMBL/GenBank/DDBJ whole genome shotgun (WGS) entry which is preliminary data.</text>
</comment>
<evidence type="ECO:0000256" key="8">
    <source>
        <dbReference type="SAM" id="MobiDB-lite"/>
    </source>
</evidence>
<feature type="region of interest" description="Disordered" evidence="8">
    <location>
        <begin position="196"/>
        <end position="263"/>
    </location>
</feature>
<dbReference type="PANTHER" id="PTHR23253">
    <property type="entry name" value="EUKARYOTIC TRANSLATION INITIATION FACTOR 4 GAMMA"/>
    <property type="match status" value="1"/>
</dbReference>
<dbReference type="Pfam" id="PF02854">
    <property type="entry name" value="MIF4G"/>
    <property type="match status" value="1"/>
</dbReference>
<dbReference type="GO" id="GO:0016281">
    <property type="term" value="C:eukaryotic translation initiation factor 4F complex"/>
    <property type="evidence" value="ECO:0007669"/>
    <property type="project" value="TreeGrafter"/>
</dbReference>
<dbReference type="SUPFAM" id="SSF101489">
    <property type="entry name" value="Eukaryotic initiation factor 4f subunit eIF4g, eIF4e-binding domain"/>
    <property type="match status" value="1"/>
</dbReference>
<feature type="non-terminal residue" evidence="10">
    <location>
        <position position="1"/>
    </location>
</feature>
<dbReference type="EMBL" id="CAJNJQ010000549">
    <property type="protein sequence ID" value="CAE7085121.1"/>
    <property type="molecule type" value="Genomic_DNA"/>
</dbReference>
<evidence type="ECO:0000256" key="3">
    <source>
        <dbReference type="ARBA" id="ARBA00022490"/>
    </source>
</evidence>
<feature type="compositionally biased region" description="Gly residues" evidence="8">
    <location>
        <begin position="663"/>
        <end position="672"/>
    </location>
</feature>
<evidence type="ECO:0000256" key="6">
    <source>
        <dbReference type="ARBA" id="ARBA00022884"/>
    </source>
</evidence>
<keyword evidence="4" id="KW-0396">Initiation factor</keyword>
<dbReference type="InterPro" id="IPR003890">
    <property type="entry name" value="MIF4G-like_typ-3"/>
</dbReference>
<feature type="region of interest" description="Disordered" evidence="8">
    <location>
        <begin position="663"/>
        <end position="689"/>
    </location>
</feature>
<reference evidence="10" key="1">
    <citation type="submission" date="2021-01" db="EMBL/GenBank/DDBJ databases">
        <authorList>
            <person name="Kaushik A."/>
        </authorList>
    </citation>
    <scope>NUCLEOTIDE SEQUENCE</scope>
    <source>
        <strain evidence="10">AG5</strain>
    </source>
</reference>
<feature type="compositionally biased region" description="Low complexity" evidence="8">
    <location>
        <begin position="248"/>
        <end position="263"/>
    </location>
</feature>
<evidence type="ECO:0000256" key="4">
    <source>
        <dbReference type="ARBA" id="ARBA00022540"/>
    </source>
</evidence>
<keyword evidence="6" id="KW-0694">RNA-binding</keyword>
<evidence type="ECO:0000259" key="9">
    <source>
        <dbReference type="SMART" id="SM00543"/>
    </source>
</evidence>
<feature type="compositionally biased region" description="Polar residues" evidence="8">
    <location>
        <begin position="547"/>
        <end position="568"/>
    </location>
</feature>
<feature type="compositionally biased region" description="Polar residues" evidence="8">
    <location>
        <begin position="777"/>
        <end position="786"/>
    </location>
</feature>
<accession>A0A8H3HSQ5</accession>
<dbReference type="SUPFAM" id="SSF48371">
    <property type="entry name" value="ARM repeat"/>
    <property type="match status" value="1"/>
</dbReference>
<keyword evidence="7" id="KW-0648">Protein biosynthesis</keyword>
<comment type="similarity">
    <text evidence="2">Belongs to the eukaryotic initiation factor 4G family.</text>
</comment>
<evidence type="ECO:0000313" key="11">
    <source>
        <dbReference type="Proteomes" id="UP000663827"/>
    </source>
</evidence>
<evidence type="ECO:0000256" key="1">
    <source>
        <dbReference type="ARBA" id="ARBA00004496"/>
    </source>
</evidence>
<feature type="domain" description="MIF4G" evidence="9">
    <location>
        <begin position="820"/>
        <end position="1073"/>
    </location>
</feature>
<keyword evidence="5" id="KW-0597">Phosphoprotein</keyword>
<dbReference type="Gene3D" id="1.25.40.180">
    <property type="match status" value="1"/>
</dbReference>
<evidence type="ECO:0000313" key="10">
    <source>
        <dbReference type="EMBL" id="CAE7085121.1"/>
    </source>
</evidence>
<dbReference type="GO" id="GO:0003729">
    <property type="term" value="F:mRNA binding"/>
    <property type="evidence" value="ECO:0007669"/>
    <property type="project" value="TreeGrafter"/>
</dbReference>
<dbReference type="GO" id="GO:0003743">
    <property type="term" value="F:translation initiation factor activity"/>
    <property type="evidence" value="ECO:0007669"/>
    <property type="project" value="UniProtKB-KW"/>
</dbReference>
<dbReference type="Pfam" id="PF12152">
    <property type="entry name" value="eIF_4G1"/>
    <property type="match status" value="1"/>
</dbReference>
<feature type="region of interest" description="Disordered" evidence="8">
    <location>
        <begin position="1077"/>
        <end position="1128"/>
    </location>
</feature>
<dbReference type="PANTHER" id="PTHR23253:SF9">
    <property type="entry name" value="EUKARYOTIC TRANSLATION INITIATION FACTOR 4 GAMMA 2"/>
    <property type="match status" value="1"/>
</dbReference>
<evidence type="ECO:0000256" key="5">
    <source>
        <dbReference type="ARBA" id="ARBA00022553"/>
    </source>
</evidence>
<gene>
    <name evidence="10" type="ORF">RDB_LOCUS27012</name>
</gene>
<sequence>MAAIQTRVYTADKSYLFKDQLNIWCNRIGFGNIRFVASLTDLRDEQGHQLYQAFPIFPYVEDLGQHYVAQGRTEQEAYHLSLSRIPFAQLSLRAESITYNFDYRRDGSVVAKPCLIRYGADVQLTNVVGYGTSRRSAEERVAEILLGSGHYCHQHQHPMVHPHHSPHPGHPMQAPPQWGPAGYYYPPPHDYNPYMYWGGHPQHQHQHMQQIHQPPMQSSPRPPPAQPRPPSTPPVPNNVSPHPPPINTSLQAPPSAPSPSLSVTAPAFVPGNLRRTVNPIRISTPNGDAVTFEGQLPASPKVTTPIPPKRQSVVVRMETEQQKNERLAKEQEEKEKEAREKAEKAEKERKEKERIEEEKRAKEEAERKEKEEAERKAKEEEERKVREEAERKADEERKIREAAERKAEEERKAKEAEERRIAEEARAKEEAARKEEEERKAREEAERLEAERKAKEEADRKAEEERKAKEDAEEAARVEAEAKAKEEAEKAKAEADAKAEAEAAAKEAEAKEAAAEEARDTVPASPISSPKPSNGLLPSTVPDRPSPLSTSTTPGRPSPLSISTTSANDRPKRPVPGPLDLTSAQGNRSAAPPSALASARIIEDLNSVPYPETIKTPNPDLNIAATPGKFRYDRDFLLQFMGVCKERPDSLPALDAIGLEPGEGGAGFPGGGRPDRRRVGSLNTSTAPPLQRQASIGLGLGGAGGLANRGGFPMGSFRSPNAPGGGNIPFVGGAASRLTPMSRSASQGGVGGGGPREAKRTRSQRGRDRGDNVRASGFQTPANQMGNFEPVVPLEQSENRWVAGSTMRTPQQVEERQLVDRKVKALLNKLTMEKFDSISDQIIEWANKSEQEKDGSTLMQVIKLVFEKAKDEAAFSEMYARLCRKMMERVSPNVQDETIKNSEGQPITGGMLFRKYLLNRCQEDFERGWSAKEAALAAAALKLGEDKAAEAASGDSGEAVLYSEEYYAAAKAKRQGLGLVRFIGELFKLQMLTERIMHECIKKLLSNVVNPEEEEIESLCKLLTTVGQSLDNPKARNHMDIYFERMQDMAKSSNINSRMQYMLLDVIEFRARHWQARSAVPRPPPTHQDSSRDDSGRHGVSRGGSRRGEQRGAEPDGWNVASGAGTSR</sequence>
<comment type="subcellular location">
    <subcellularLocation>
        <location evidence="1">Cytoplasm</location>
    </subcellularLocation>
</comment>
<dbReference type="Proteomes" id="UP000663827">
    <property type="component" value="Unassembled WGS sequence"/>
</dbReference>
<name>A0A8H3HSQ5_9AGAM</name>
<dbReference type="FunFam" id="1.25.40.180:FF:000020">
    <property type="entry name" value="Eukaryotic translation initiation factor subunit"/>
    <property type="match status" value="1"/>
</dbReference>
<feature type="compositionally biased region" description="Basic and acidic residues" evidence="8">
    <location>
        <begin position="317"/>
        <end position="520"/>
    </location>
</feature>
<dbReference type="SMART" id="SM00543">
    <property type="entry name" value="MIF4G"/>
    <property type="match status" value="1"/>
</dbReference>
<proteinExistence type="inferred from homology"/>
<dbReference type="GO" id="GO:0010494">
    <property type="term" value="C:cytoplasmic stress granule"/>
    <property type="evidence" value="ECO:0007669"/>
    <property type="project" value="UniProtKB-ARBA"/>
</dbReference>
<dbReference type="AlphaFoldDB" id="A0A8H3HSQ5"/>
<evidence type="ECO:0000256" key="7">
    <source>
        <dbReference type="ARBA" id="ARBA00022917"/>
    </source>
</evidence>
<organism evidence="10 11">
    <name type="scientific">Rhizoctonia solani</name>
    <dbReference type="NCBI Taxonomy" id="456999"/>
    <lineage>
        <taxon>Eukaryota</taxon>
        <taxon>Fungi</taxon>
        <taxon>Dikarya</taxon>
        <taxon>Basidiomycota</taxon>
        <taxon>Agaricomycotina</taxon>
        <taxon>Agaricomycetes</taxon>
        <taxon>Cantharellales</taxon>
        <taxon>Ceratobasidiaceae</taxon>
        <taxon>Rhizoctonia</taxon>
    </lineage>
</organism>